<dbReference type="KEGG" id="lbc:LACBIDRAFT_314407"/>
<dbReference type="HOGENOM" id="CLU_043161_0_0_1"/>
<dbReference type="InterPro" id="IPR000313">
    <property type="entry name" value="PWWP_dom"/>
</dbReference>
<dbReference type="Gene3D" id="2.30.30.140">
    <property type="match status" value="1"/>
</dbReference>
<dbReference type="STRING" id="486041.B0DYH8"/>
<dbReference type="EMBL" id="DS547150">
    <property type="protein sequence ID" value="EDR00389.1"/>
    <property type="molecule type" value="Genomic_DNA"/>
</dbReference>
<name>B0DYH8_LACBS</name>
<dbReference type="GeneID" id="6084616"/>
<dbReference type="OrthoDB" id="62853at2759"/>
<feature type="compositionally biased region" description="Basic residues" evidence="1">
    <location>
        <begin position="169"/>
        <end position="182"/>
    </location>
</feature>
<dbReference type="PROSITE" id="PS50812">
    <property type="entry name" value="PWWP"/>
    <property type="match status" value="1"/>
</dbReference>
<dbReference type="SUPFAM" id="SSF63748">
    <property type="entry name" value="Tudor/PWWP/MBT"/>
    <property type="match status" value="1"/>
</dbReference>
<feature type="compositionally biased region" description="Basic and acidic residues" evidence="1">
    <location>
        <begin position="157"/>
        <end position="168"/>
    </location>
</feature>
<reference evidence="3 4" key="1">
    <citation type="journal article" date="2008" name="Nature">
        <title>The genome of Laccaria bicolor provides insights into mycorrhizal symbiosis.</title>
        <authorList>
            <person name="Martin F."/>
            <person name="Aerts A."/>
            <person name="Ahren D."/>
            <person name="Brun A."/>
            <person name="Danchin E.G.J."/>
            <person name="Duchaussoy F."/>
            <person name="Gibon J."/>
            <person name="Kohler A."/>
            <person name="Lindquist E."/>
            <person name="Pereda V."/>
            <person name="Salamov A."/>
            <person name="Shapiro H.J."/>
            <person name="Wuyts J."/>
            <person name="Blaudez D."/>
            <person name="Buee M."/>
            <person name="Brokstein P."/>
            <person name="Canbaeck B."/>
            <person name="Cohen D."/>
            <person name="Courty P.E."/>
            <person name="Coutinho P.M."/>
            <person name="Delaruelle C."/>
            <person name="Detter J.C."/>
            <person name="Deveau A."/>
            <person name="DiFazio S."/>
            <person name="Duplessis S."/>
            <person name="Fraissinet-Tachet L."/>
            <person name="Lucic E."/>
            <person name="Frey-Klett P."/>
            <person name="Fourrey C."/>
            <person name="Feussner I."/>
            <person name="Gay G."/>
            <person name="Grimwood J."/>
            <person name="Hoegger P.J."/>
            <person name="Jain P."/>
            <person name="Kilaru S."/>
            <person name="Labbe J."/>
            <person name="Lin Y.C."/>
            <person name="Legue V."/>
            <person name="Le Tacon F."/>
            <person name="Marmeisse R."/>
            <person name="Melayah D."/>
            <person name="Montanini B."/>
            <person name="Muratet M."/>
            <person name="Nehls U."/>
            <person name="Niculita-Hirzel H."/>
            <person name="Oudot-Le Secq M.P."/>
            <person name="Peter M."/>
            <person name="Quesneville H."/>
            <person name="Rajashekar B."/>
            <person name="Reich M."/>
            <person name="Rouhier N."/>
            <person name="Schmutz J."/>
            <person name="Yin T."/>
            <person name="Chalot M."/>
            <person name="Henrissat B."/>
            <person name="Kuees U."/>
            <person name="Lucas S."/>
            <person name="Van de Peer Y."/>
            <person name="Podila G.K."/>
            <person name="Polle A."/>
            <person name="Pukkila P.J."/>
            <person name="Richardson P.M."/>
            <person name="Rouze P."/>
            <person name="Sanders I.R."/>
            <person name="Stajich J.E."/>
            <person name="Tunlid A."/>
            <person name="Tuskan G."/>
            <person name="Grigoriev I.V."/>
        </authorList>
    </citation>
    <scope>NUCLEOTIDE SEQUENCE [LARGE SCALE GENOMIC DNA]</scope>
    <source>
        <strain evidence="4">S238N-H82 / ATCC MYA-4686</strain>
    </source>
</reference>
<gene>
    <name evidence="3" type="ORF">LACBIDRAFT_314407</name>
</gene>
<dbReference type="RefSeq" id="XP_001888948.1">
    <property type="nucleotide sequence ID" value="XM_001888913.1"/>
</dbReference>
<feature type="compositionally biased region" description="Low complexity" evidence="1">
    <location>
        <begin position="236"/>
        <end position="255"/>
    </location>
</feature>
<feature type="compositionally biased region" description="Acidic residues" evidence="1">
    <location>
        <begin position="136"/>
        <end position="146"/>
    </location>
</feature>
<accession>B0DYH8</accession>
<organism evidence="4">
    <name type="scientific">Laccaria bicolor (strain S238N-H82 / ATCC MYA-4686)</name>
    <name type="common">Bicoloured deceiver</name>
    <name type="synonym">Laccaria laccata var. bicolor</name>
    <dbReference type="NCBI Taxonomy" id="486041"/>
    <lineage>
        <taxon>Eukaryota</taxon>
        <taxon>Fungi</taxon>
        <taxon>Dikarya</taxon>
        <taxon>Basidiomycota</taxon>
        <taxon>Agaricomycotina</taxon>
        <taxon>Agaricomycetes</taxon>
        <taxon>Agaricomycetidae</taxon>
        <taxon>Agaricales</taxon>
        <taxon>Agaricineae</taxon>
        <taxon>Hydnangiaceae</taxon>
        <taxon>Laccaria</taxon>
    </lineage>
</organism>
<dbReference type="Proteomes" id="UP000001194">
    <property type="component" value="Unassembled WGS sequence"/>
</dbReference>
<dbReference type="InParanoid" id="B0DYH8"/>
<dbReference type="Pfam" id="PF00855">
    <property type="entry name" value="PWWP"/>
    <property type="match status" value="1"/>
</dbReference>
<feature type="domain" description="PWWP" evidence="2">
    <location>
        <begin position="19"/>
        <end position="83"/>
    </location>
</feature>
<feature type="compositionally biased region" description="Acidic residues" evidence="1">
    <location>
        <begin position="218"/>
        <end position="235"/>
    </location>
</feature>
<evidence type="ECO:0000256" key="1">
    <source>
        <dbReference type="SAM" id="MobiDB-lite"/>
    </source>
</evidence>
<dbReference type="SMART" id="SM00293">
    <property type="entry name" value="PWWP"/>
    <property type="match status" value="1"/>
</dbReference>
<keyword evidence="4" id="KW-1185">Reference proteome</keyword>
<protein>
    <submittedName>
        <fullName evidence="3">Predicted protein</fullName>
    </submittedName>
</protein>
<evidence type="ECO:0000313" key="4">
    <source>
        <dbReference type="Proteomes" id="UP000001194"/>
    </source>
</evidence>
<evidence type="ECO:0000259" key="2">
    <source>
        <dbReference type="PROSITE" id="PS50812"/>
    </source>
</evidence>
<sequence length="281" mass="30879">MSKKSSKAQQAKVAMTYNINDTVLGKVRGFPPWPGMVVDPDNVHPTMALERPSNKKAMFYCVRFFPLGDHAWLVEKDISKLQRHEIELYISEPHKMSSELLNGYRIALDPATWLVEKEAMIQDTVDMEENAEIDQLAETEDGEDEGAAGKKQGKKRKCDDASASIKEKKERKKSNKPAKAKAKKDTDAGRTTRKAKAANGNGASKRSKKSQVMVESKDEGEAEADAEDEAEDDADAGPSTKSSKKAAAAADKTAVSPPPAKKAKRDWDDDAEEVEWIVGSL</sequence>
<feature type="region of interest" description="Disordered" evidence="1">
    <location>
        <begin position="136"/>
        <end position="270"/>
    </location>
</feature>
<proteinExistence type="predicted"/>
<evidence type="ECO:0000313" key="3">
    <source>
        <dbReference type="EMBL" id="EDR00389.1"/>
    </source>
</evidence>
<dbReference type="AlphaFoldDB" id="B0DYH8"/>